<name>A0A381ZBV0_9ZZZZ</name>
<evidence type="ECO:0000256" key="1">
    <source>
        <dbReference type="SAM" id="MobiDB-lite"/>
    </source>
</evidence>
<protein>
    <submittedName>
        <fullName evidence="2">Uncharacterized protein</fullName>
    </submittedName>
</protein>
<dbReference type="EMBL" id="UINC01020674">
    <property type="protein sequence ID" value="SVA86594.1"/>
    <property type="molecule type" value="Genomic_DNA"/>
</dbReference>
<feature type="non-terminal residue" evidence="2">
    <location>
        <position position="34"/>
    </location>
</feature>
<gene>
    <name evidence="2" type="ORF">METZ01_LOCUS139448</name>
</gene>
<evidence type="ECO:0000313" key="2">
    <source>
        <dbReference type="EMBL" id="SVA86594.1"/>
    </source>
</evidence>
<dbReference type="AlphaFoldDB" id="A0A381ZBV0"/>
<reference evidence="2" key="1">
    <citation type="submission" date="2018-05" db="EMBL/GenBank/DDBJ databases">
        <authorList>
            <person name="Lanie J.A."/>
            <person name="Ng W.-L."/>
            <person name="Kazmierczak K.M."/>
            <person name="Andrzejewski T.M."/>
            <person name="Davidsen T.M."/>
            <person name="Wayne K.J."/>
            <person name="Tettelin H."/>
            <person name="Glass J.I."/>
            <person name="Rusch D."/>
            <person name="Podicherti R."/>
            <person name="Tsui H.-C.T."/>
            <person name="Winkler M.E."/>
        </authorList>
    </citation>
    <scope>NUCLEOTIDE SEQUENCE</scope>
</reference>
<proteinExistence type="predicted"/>
<organism evidence="2">
    <name type="scientific">marine metagenome</name>
    <dbReference type="NCBI Taxonomy" id="408172"/>
    <lineage>
        <taxon>unclassified sequences</taxon>
        <taxon>metagenomes</taxon>
        <taxon>ecological metagenomes</taxon>
    </lineage>
</organism>
<sequence length="34" mass="3684">MNRKSRADEPDGGLPDLVPTMSFLGPSPIPKTRC</sequence>
<feature type="region of interest" description="Disordered" evidence="1">
    <location>
        <begin position="1"/>
        <end position="34"/>
    </location>
</feature>
<accession>A0A381ZBV0</accession>